<proteinExistence type="predicted"/>
<protein>
    <recommendedName>
        <fullName evidence="1">LysR substrate-binding domain-containing protein</fullName>
    </recommendedName>
</protein>
<evidence type="ECO:0000259" key="1">
    <source>
        <dbReference type="Pfam" id="PF03466"/>
    </source>
</evidence>
<name>A0A7T4MUM6_9MICC</name>
<feature type="domain" description="LysR substrate-binding" evidence="1">
    <location>
        <begin position="8"/>
        <end position="111"/>
    </location>
</feature>
<dbReference type="RefSeq" id="WP_198490733.1">
    <property type="nucleotide sequence ID" value="NZ_CP066078.1"/>
</dbReference>
<evidence type="ECO:0000313" key="2">
    <source>
        <dbReference type="EMBL" id="QQC59908.1"/>
    </source>
</evidence>
<dbReference type="InterPro" id="IPR005119">
    <property type="entry name" value="LysR_subst-bd"/>
</dbReference>
<gene>
    <name evidence="2" type="ORF">I6H58_02780</name>
</gene>
<dbReference type="Pfam" id="PF03466">
    <property type="entry name" value="LysR_substrate"/>
    <property type="match status" value="1"/>
</dbReference>
<accession>A0A7T4MUM6</accession>
<reference evidence="2 3" key="1">
    <citation type="submission" date="2020-12" db="EMBL/GenBank/DDBJ databases">
        <title>FDA dAtabase for Regulatory Grade micrObial Sequences (FDA-ARGOS): Supporting development and validation of Infectious Disease Dx tests.</title>
        <authorList>
            <person name="Sproer C."/>
            <person name="Gronow S."/>
            <person name="Severitt S."/>
            <person name="Schroder I."/>
            <person name="Tallon L."/>
            <person name="Sadzewicz L."/>
            <person name="Zhao X."/>
            <person name="Boylan J."/>
            <person name="Ott S."/>
            <person name="Bowen H."/>
            <person name="Vavikolanu K."/>
            <person name="Mehta A."/>
            <person name="Aluvathingal J."/>
            <person name="Nadendla S."/>
            <person name="Lowell S."/>
            <person name="Myers T."/>
            <person name="Yan Y."/>
            <person name="Sichtig H."/>
        </authorList>
    </citation>
    <scope>NUCLEOTIDE SEQUENCE [LARGE SCALE GENOMIC DNA]</scope>
    <source>
        <strain evidence="2 3">FDAARGOS_1001</strain>
    </source>
</reference>
<organism evidence="2 3">
    <name type="scientific">Rothia kristinae</name>
    <dbReference type="NCBI Taxonomy" id="37923"/>
    <lineage>
        <taxon>Bacteria</taxon>
        <taxon>Bacillati</taxon>
        <taxon>Actinomycetota</taxon>
        <taxon>Actinomycetes</taxon>
        <taxon>Micrococcales</taxon>
        <taxon>Micrococcaceae</taxon>
        <taxon>Rothia</taxon>
    </lineage>
</organism>
<dbReference type="EMBL" id="CP066078">
    <property type="protein sequence ID" value="QQC59908.1"/>
    <property type="molecule type" value="Genomic_DNA"/>
</dbReference>
<dbReference type="Gene3D" id="3.40.190.290">
    <property type="match status" value="1"/>
</dbReference>
<sequence length="128" mass="14446">MGRFAIRLIQCRPSSGQRWQVDEIIERSGVSADVILELSHITDLLTFADEGLGATFVPLVSVRSLPARLRRRVRVLRLEEPQAVHETTLVYNAERMSPSARRFREWIVSRCQTGAGDCRVAGAGRRWG</sequence>
<dbReference type="SUPFAM" id="SSF53850">
    <property type="entry name" value="Periplasmic binding protein-like II"/>
    <property type="match status" value="1"/>
</dbReference>
<evidence type="ECO:0000313" key="3">
    <source>
        <dbReference type="Proteomes" id="UP000595221"/>
    </source>
</evidence>
<dbReference type="AlphaFoldDB" id="A0A7T4MUM6"/>
<dbReference type="Proteomes" id="UP000595221">
    <property type="component" value="Chromosome"/>
</dbReference>